<evidence type="ECO:0000256" key="1">
    <source>
        <dbReference type="ARBA" id="ARBA00003907"/>
    </source>
</evidence>
<dbReference type="PANTHER" id="PTHR43619:SF2">
    <property type="entry name" value="S-ADENOSYL-L-METHIONINE-DEPENDENT METHYLTRANSFERASES SUPERFAMILY PROTEIN"/>
    <property type="match status" value="1"/>
</dbReference>
<evidence type="ECO:0000256" key="4">
    <source>
        <dbReference type="ARBA" id="ARBA00022679"/>
    </source>
</evidence>
<name>A0A846WXY5_9ACTN</name>
<dbReference type="Proteomes" id="UP000582646">
    <property type="component" value="Unassembled WGS sequence"/>
</dbReference>
<dbReference type="GO" id="GO:0032259">
    <property type="term" value="P:methylation"/>
    <property type="evidence" value="ECO:0007669"/>
    <property type="project" value="UniProtKB-KW"/>
</dbReference>
<evidence type="ECO:0000256" key="3">
    <source>
        <dbReference type="ARBA" id="ARBA00022603"/>
    </source>
</evidence>
<evidence type="ECO:0000256" key="6">
    <source>
        <dbReference type="RuleBase" id="RU362030"/>
    </source>
</evidence>
<proteinExistence type="inferred from homology"/>
<protein>
    <recommendedName>
        <fullName evidence="6">S-adenosyl-L-methionine-dependent methyltransferase</fullName>
        <ecNumber evidence="6">2.1.1.-</ecNumber>
    </recommendedName>
</protein>
<dbReference type="EC" id="2.1.1.-" evidence="6"/>
<evidence type="ECO:0000256" key="5">
    <source>
        <dbReference type="ARBA" id="ARBA00022691"/>
    </source>
</evidence>
<feature type="region of interest" description="Disordered" evidence="7">
    <location>
        <begin position="265"/>
        <end position="288"/>
    </location>
</feature>
<keyword evidence="4 8" id="KW-0808">Transferase</keyword>
<evidence type="ECO:0000313" key="9">
    <source>
        <dbReference type="Proteomes" id="UP000582646"/>
    </source>
</evidence>
<gene>
    <name evidence="8" type="ORF">HF999_06625</name>
</gene>
<dbReference type="Gene3D" id="3.40.50.150">
    <property type="entry name" value="Vaccinia Virus protein VP39"/>
    <property type="match status" value="1"/>
</dbReference>
<dbReference type="PANTHER" id="PTHR43619">
    <property type="entry name" value="S-ADENOSYL-L-METHIONINE-DEPENDENT METHYLTRANSFERASE YKTD-RELATED"/>
    <property type="match status" value="1"/>
</dbReference>
<sequence>MPISTRSDGDTWTITTSVGFTALLVAAARAVETERPDALARDPYARIFLEAAGDRRAVALADAGDGEGSPMAATRHLGVRTRYFDDFTRDAVAAGVRQIVILAAGLDSRAYRLDLPPDTVVHELDQPEVLAFKEETLAAHGASPAAGLRHVPVDLRDNWPTALRSAGYDEAAPTAWLVEGLLPYLPAAAQALLFERIVALSAPGSRVAVEGQIGALDLDGFRAVTEKYSQEGNPLGDFDVTALFVADEGRADPADFLAAQGWTRHARGESGGTGPQLRRAAHRTRRRGAPVRRNRLFHRYTARRLMPT</sequence>
<keyword evidence="3 6" id="KW-0489">Methyltransferase</keyword>
<comment type="caution">
    <text evidence="8">The sequence shown here is derived from an EMBL/GenBank/DDBJ whole genome shotgun (WGS) entry which is preliminary data.</text>
</comment>
<dbReference type="NCBIfam" id="TIGR00027">
    <property type="entry name" value="mthyl_TIGR00027"/>
    <property type="match status" value="1"/>
</dbReference>
<dbReference type="SUPFAM" id="SSF53335">
    <property type="entry name" value="S-adenosyl-L-methionine-dependent methyltransferases"/>
    <property type="match status" value="1"/>
</dbReference>
<evidence type="ECO:0000256" key="2">
    <source>
        <dbReference type="ARBA" id="ARBA00008138"/>
    </source>
</evidence>
<dbReference type="GO" id="GO:0008168">
    <property type="term" value="F:methyltransferase activity"/>
    <property type="evidence" value="ECO:0007669"/>
    <property type="project" value="UniProtKB-UniRule"/>
</dbReference>
<reference evidence="8 9" key="1">
    <citation type="submission" date="2020-04" db="EMBL/GenBank/DDBJ databases">
        <title>MicrobeNet Type strains.</title>
        <authorList>
            <person name="Nicholson A.C."/>
        </authorList>
    </citation>
    <scope>NUCLEOTIDE SEQUENCE [LARGE SCALE GENOMIC DNA]</scope>
    <source>
        <strain evidence="8 9">DSM 44113</strain>
    </source>
</reference>
<evidence type="ECO:0000256" key="7">
    <source>
        <dbReference type="SAM" id="MobiDB-lite"/>
    </source>
</evidence>
<accession>A0A846WXY5</accession>
<keyword evidence="5 6" id="KW-0949">S-adenosyl-L-methionine</keyword>
<dbReference type="InterPro" id="IPR011610">
    <property type="entry name" value="SAM_mthyl_Trfase_ML2640-like"/>
</dbReference>
<dbReference type="InterPro" id="IPR029063">
    <property type="entry name" value="SAM-dependent_MTases_sf"/>
</dbReference>
<keyword evidence="9" id="KW-1185">Reference proteome</keyword>
<dbReference type="Pfam" id="PF04072">
    <property type="entry name" value="LCM"/>
    <property type="match status" value="1"/>
</dbReference>
<dbReference type="InterPro" id="IPR007213">
    <property type="entry name" value="Ppm1/Ppm2/Tcmp"/>
</dbReference>
<comment type="similarity">
    <text evidence="2 6">Belongs to the UPF0677 family.</text>
</comment>
<organism evidence="8 9">
    <name type="scientific">Tsukamurella spumae</name>
    <dbReference type="NCBI Taxonomy" id="44753"/>
    <lineage>
        <taxon>Bacteria</taxon>
        <taxon>Bacillati</taxon>
        <taxon>Actinomycetota</taxon>
        <taxon>Actinomycetes</taxon>
        <taxon>Mycobacteriales</taxon>
        <taxon>Tsukamurellaceae</taxon>
        <taxon>Tsukamurella</taxon>
    </lineage>
</organism>
<comment type="function">
    <text evidence="1 6">Exhibits S-adenosyl-L-methionine-dependent methyltransferase activity.</text>
</comment>
<dbReference type="EMBL" id="JAAXOQ010000006">
    <property type="protein sequence ID" value="NKY18038.1"/>
    <property type="molecule type" value="Genomic_DNA"/>
</dbReference>
<feature type="compositionally biased region" description="Basic residues" evidence="7">
    <location>
        <begin position="279"/>
        <end position="288"/>
    </location>
</feature>
<dbReference type="AlphaFoldDB" id="A0A846WXY5"/>
<evidence type="ECO:0000313" key="8">
    <source>
        <dbReference type="EMBL" id="NKY18038.1"/>
    </source>
</evidence>